<evidence type="ECO:0000313" key="1">
    <source>
        <dbReference type="EMBL" id="SHN01368.1"/>
    </source>
</evidence>
<accession>A0A1M7NCH8</accession>
<proteinExistence type="predicted"/>
<dbReference type="RefSeq" id="WP_170865561.1">
    <property type="nucleotide sequence ID" value="NZ_FRCP01000027.1"/>
</dbReference>
<sequence length="51" mass="5793">MKCKECICKEGSTKSVCINPDSDNYTDFVKDVEGCDVGIEEMSKEEYEAYE</sequence>
<dbReference type="STRING" id="1120996.SAMN02746066_04367"/>
<dbReference type="Proteomes" id="UP000184038">
    <property type="component" value="Unassembled WGS sequence"/>
</dbReference>
<reference evidence="1 2" key="1">
    <citation type="submission" date="2016-11" db="EMBL/GenBank/DDBJ databases">
        <authorList>
            <person name="Jaros S."/>
            <person name="Januszkiewicz K."/>
            <person name="Wedrychowicz H."/>
        </authorList>
    </citation>
    <scope>NUCLEOTIDE SEQUENCE [LARGE SCALE GENOMIC DNA]</scope>
    <source>
        <strain evidence="1 2">DSM 15930</strain>
    </source>
</reference>
<organism evidence="1 2">
    <name type="scientific">Anaerosporobacter mobilis DSM 15930</name>
    <dbReference type="NCBI Taxonomy" id="1120996"/>
    <lineage>
        <taxon>Bacteria</taxon>
        <taxon>Bacillati</taxon>
        <taxon>Bacillota</taxon>
        <taxon>Clostridia</taxon>
        <taxon>Lachnospirales</taxon>
        <taxon>Lachnospiraceae</taxon>
        <taxon>Anaerosporobacter</taxon>
    </lineage>
</organism>
<protein>
    <submittedName>
        <fullName evidence="1">Uncharacterized protein</fullName>
    </submittedName>
</protein>
<dbReference type="EMBL" id="FRCP01000027">
    <property type="protein sequence ID" value="SHN01368.1"/>
    <property type="molecule type" value="Genomic_DNA"/>
</dbReference>
<dbReference type="AlphaFoldDB" id="A0A1M7NCH8"/>
<name>A0A1M7NCH8_9FIRM</name>
<evidence type="ECO:0000313" key="2">
    <source>
        <dbReference type="Proteomes" id="UP000184038"/>
    </source>
</evidence>
<gene>
    <name evidence="1" type="ORF">SAMN02746066_04367</name>
</gene>
<keyword evidence="2" id="KW-1185">Reference proteome</keyword>